<dbReference type="Gene3D" id="1.10.260.40">
    <property type="entry name" value="lambda repressor-like DNA-binding domains"/>
    <property type="match status" value="1"/>
</dbReference>
<keyword evidence="7" id="KW-1185">Reference proteome</keyword>
<feature type="region of interest" description="Disordered" evidence="4">
    <location>
        <begin position="1"/>
        <end position="38"/>
    </location>
</feature>
<keyword evidence="1" id="KW-0805">Transcription regulation</keyword>
<evidence type="ECO:0000313" key="6">
    <source>
        <dbReference type="EMBL" id="GAA4398614.1"/>
    </source>
</evidence>
<feature type="domain" description="HTH lacI-type" evidence="5">
    <location>
        <begin position="38"/>
        <end position="92"/>
    </location>
</feature>
<evidence type="ECO:0000313" key="7">
    <source>
        <dbReference type="Proteomes" id="UP001500390"/>
    </source>
</evidence>
<dbReference type="SUPFAM" id="SSF47413">
    <property type="entry name" value="lambda repressor-like DNA-binding domains"/>
    <property type="match status" value="1"/>
</dbReference>
<evidence type="ECO:0000256" key="3">
    <source>
        <dbReference type="ARBA" id="ARBA00023163"/>
    </source>
</evidence>
<dbReference type="InterPro" id="IPR046335">
    <property type="entry name" value="LacI/GalR-like_sensor"/>
</dbReference>
<keyword evidence="2 6" id="KW-0238">DNA-binding</keyword>
<dbReference type="EMBL" id="BAABFX010000032">
    <property type="protein sequence ID" value="GAA4398614.1"/>
    <property type="molecule type" value="Genomic_DNA"/>
</dbReference>
<dbReference type="PROSITE" id="PS00356">
    <property type="entry name" value="HTH_LACI_1"/>
    <property type="match status" value="1"/>
</dbReference>
<dbReference type="CDD" id="cd01392">
    <property type="entry name" value="HTH_LacI"/>
    <property type="match status" value="1"/>
</dbReference>
<name>A0ABP8K0M1_9MICO</name>
<sequence length="368" mass="38307">MEHTDAGPRVGAARPEPSGTRAGAVREPGTGMGARRPPTIEEVARLAGVGRGTASRVVNGSPQVSAATRDAVNRAVEALGYVPNRAARSLVTRRTDIVALVVSESGDRIFGEPYFAAAVRGIGERIAQSPYQLVLTMAGSQRERGRVADYLTDQYVDGVLLLSLHGPEDLPTIVESRGVPTVCGGRVPGIQPACVVDVDNRSGGFSAVEHLLARGRRRIAVLTGPRDMASGLDRLEGARDALAAAGLPADTLIVEPGDYSEASGEVAMRQVLLAGPTPDAVFAASDLMAMGALRVLRGAGLSVPGDVAVVGFDDSPVCRHTEPGLTSVHQPVEEMGRVMADLLLARLAGESPPAQTVLPTRLVERGST</sequence>
<dbReference type="Pfam" id="PF13377">
    <property type="entry name" value="Peripla_BP_3"/>
    <property type="match status" value="1"/>
</dbReference>
<dbReference type="SUPFAM" id="SSF53822">
    <property type="entry name" value="Periplasmic binding protein-like I"/>
    <property type="match status" value="1"/>
</dbReference>
<dbReference type="Pfam" id="PF00356">
    <property type="entry name" value="LacI"/>
    <property type="match status" value="1"/>
</dbReference>
<dbReference type="PANTHER" id="PTHR30146:SF109">
    <property type="entry name" value="HTH-TYPE TRANSCRIPTIONAL REGULATOR GALS"/>
    <property type="match status" value="1"/>
</dbReference>
<dbReference type="Proteomes" id="UP001500390">
    <property type="component" value="Unassembled WGS sequence"/>
</dbReference>
<accession>A0ABP8K0M1</accession>
<dbReference type="Gene3D" id="3.40.50.2300">
    <property type="match status" value="2"/>
</dbReference>
<dbReference type="SMART" id="SM00354">
    <property type="entry name" value="HTH_LACI"/>
    <property type="match status" value="1"/>
</dbReference>
<gene>
    <name evidence="6" type="ORF">GCM10023153_23730</name>
</gene>
<keyword evidence="3" id="KW-0804">Transcription</keyword>
<proteinExistence type="predicted"/>
<comment type="caution">
    <text evidence="6">The sequence shown here is derived from an EMBL/GenBank/DDBJ whole genome shotgun (WGS) entry which is preliminary data.</text>
</comment>
<dbReference type="InterPro" id="IPR028082">
    <property type="entry name" value="Peripla_BP_I"/>
</dbReference>
<evidence type="ECO:0000256" key="1">
    <source>
        <dbReference type="ARBA" id="ARBA00023015"/>
    </source>
</evidence>
<reference evidence="7" key="1">
    <citation type="journal article" date="2019" name="Int. J. Syst. Evol. Microbiol.">
        <title>The Global Catalogue of Microorganisms (GCM) 10K type strain sequencing project: providing services to taxonomists for standard genome sequencing and annotation.</title>
        <authorList>
            <consortium name="The Broad Institute Genomics Platform"/>
            <consortium name="The Broad Institute Genome Sequencing Center for Infectious Disease"/>
            <person name="Wu L."/>
            <person name="Ma J."/>
        </authorList>
    </citation>
    <scope>NUCLEOTIDE SEQUENCE [LARGE SCALE GENOMIC DNA]</scope>
    <source>
        <strain evidence="7">JCM 17738</strain>
    </source>
</reference>
<organism evidence="6 7">
    <name type="scientific">Ornithinibacter aureus</name>
    <dbReference type="NCBI Taxonomy" id="622664"/>
    <lineage>
        <taxon>Bacteria</taxon>
        <taxon>Bacillati</taxon>
        <taxon>Actinomycetota</taxon>
        <taxon>Actinomycetes</taxon>
        <taxon>Micrococcales</taxon>
        <taxon>Intrasporangiaceae</taxon>
        <taxon>Ornithinibacter</taxon>
    </lineage>
</organism>
<evidence type="ECO:0000256" key="2">
    <source>
        <dbReference type="ARBA" id="ARBA00023125"/>
    </source>
</evidence>
<dbReference type="PANTHER" id="PTHR30146">
    <property type="entry name" value="LACI-RELATED TRANSCRIPTIONAL REPRESSOR"/>
    <property type="match status" value="1"/>
</dbReference>
<dbReference type="GO" id="GO:0003677">
    <property type="term" value="F:DNA binding"/>
    <property type="evidence" value="ECO:0007669"/>
    <property type="project" value="UniProtKB-KW"/>
</dbReference>
<dbReference type="InterPro" id="IPR000843">
    <property type="entry name" value="HTH_LacI"/>
</dbReference>
<dbReference type="PROSITE" id="PS50932">
    <property type="entry name" value="HTH_LACI_2"/>
    <property type="match status" value="1"/>
</dbReference>
<dbReference type="InterPro" id="IPR010982">
    <property type="entry name" value="Lambda_DNA-bd_dom_sf"/>
</dbReference>
<protein>
    <submittedName>
        <fullName evidence="6">LacI family DNA-binding transcriptional regulator</fullName>
    </submittedName>
</protein>
<evidence type="ECO:0000256" key="4">
    <source>
        <dbReference type="SAM" id="MobiDB-lite"/>
    </source>
</evidence>
<dbReference type="CDD" id="cd06267">
    <property type="entry name" value="PBP1_LacI_sugar_binding-like"/>
    <property type="match status" value="1"/>
</dbReference>
<evidence type="ECO:0000259" key="5">
    <source>
        <dbReference type="PROSITE" id="PS50932"/>
    </source>
</evidence>